<keyword evidence="2" id="KW-1185">Reference proteome</keyword>
<organism evidence="1 2">
    <name type="scientific">Castanea mollissima</name>
    <name type="common">Chinese chestnut</name>
    <dbReference type="NCBI Taxonomy" id="60419"/>
    <lineage>
        <taxon>Eukaryota</taxon>
        <taxon>Viridiplantae</taxon>
        <taxon>Streptophyta</taxon>
        <taxon>Embryophyta</taxon>
        <taxon>Tracheophyta</taxon>
        <taxon>Spermatophyta</taxon>
        <taxon>Magnoliopsida</taxon>
        <taxon>eudicotyledons</taxon>
        <taxon>Gunneridae</taxon>
        <taxon>Pentapetalae</taxon>
        <taxon>rosids</taxon>
        <taxon>fabids</taxon>
        <taxon>Fagales</taxon>
        <taxon>Fagaceae</taxon>
        <taxon>Castanea</taxon>
    </lineage>
</organism>
<protein>
    <submittedName>
        <fullName evidence="1">Uncharacterized protein</fullName>
    </submittedName>
</protein>
<proteinExistence type="predicted"/>
<sequence>MANQVFVGFQSDGSLVQGPNLFPNGNVYGGPQYATNAPSVQSDAMNFSPQKFVPQNFTPHNFSPQNFAPHNFSSQFMAPSAQASQCPISQSQCEQLLSYLSVLKDNSASGSGVPSAHQAATVMATTSDNPSSSNFALNFSASSSLQTLKCFDFPHSSSDNGLFYSSPSSYVPPNSLANFPVPSSSPLKPVLENSASAQPILEILASAPPVLENSASLHPISDPITSIYSTPYGSSDIVLAPTSSPPFCPRRSTRPHDPPTYLKDYFCKAVVSKPAPGLPYYISDHLSYASLGNTFYYFVMFVTAILVEPAFFHQAVKFAEWRATTDKEIAALE</sequence>
<dbReference type="OrthoDB" id="411615at2759"/>
<dbReference type="Proteomes" id="UP000737018">
    <property type="component" value="Unassembled WGS sequence"/>
</dbReference>
<dbReference type="EMBL" id="JRKL02000276">
    <property type="protein sequence ID" value="KAF3973095.1"/>
    <property type="molecule type" value="Genomic_DNA"/>
</dbReference>
<dbReference type="AlphaFoldDB" id="A0A8J4RNV3"/>
<evidence type="ECO:0000313" key="2">
    <source>
        <dbReference type="Proteomes" id="UP000737018"/>
    </source>
</evidence>
<comment type="caution">
    <text evidence="1">The sequence shown here is derived from an EMBL/GenBank/DDBJ whole genome shotgun (WGS) entry which is preliminary data.</text>
</comment>
<reference evidence="1" key="1">
    <citation type="submission" date="2020-03" db="EMBL/GenBank/DDBJ databases">
        <title>Castanea mollissima Vanexum genome sequencing.</title>
        <authorList>
            <person name="Staton M."/>
        </authorList>
    </citation>
    <scope>NUCLEOTIDE SEQUENCE</scope>
    <source>
        <tissue evidence="1">Leaf</tissue>
    </source>
</reference>
<gene>
    <name evidence="1" type="ORF">CMV_003460</name>
</gene>
<accession>A0A8J4RNV3</accession>
<name>A0A8J4RNV3_9ROSI</name>
<evidence type="ECO:0000313" key="1">
    <source>
        <dbReference type="EMBL" id="KAF3973095.1"/>
    </source>
</evidence>